<dbReference type="PRINTS" id="PR00033">
    <property type="entry name" value="HTHASNC"/>
</dbReference>
<evidence type="ECO:0000313" key="6">
    <source>
        <dbReference type="Proteomes" id="UP000886752"/>
    </source>
</evidence>
<dbReference type="GO" id="GO:0005829">
    <property type="term" value="C:cytosol"/>
    <property type="evidence" value="ECO:0007669"/>
    <property type="project" value="TreeGrafter"/>
</dbReference>
<dbReference type="PROSITE" id="PS50956">
    <property type="entry name" value="HTH_ASNC_2"/>
    <property type="match status" value="1"/>
</dbReference>
<proteinExistence type="predicted"/>
<dbReference type="AlphaFoldDB" id="A0A9D1PX81"/>
<reference evidence="5" key="1">
    <citation type="journal article" date="2021" name="PeerJ">
        <title>Extensive microbial diversity within the chicken gut microbiome revealed by metagenomics and culture.</title>
        <authorList>
            <person name="Gilroy R."/>
            <person name="Ravi A."/>
            <person name="Getino M."/>
            <person name="Pursley I."/>
            <person name="Horton D.L."/>
            <person name="Alikhan N.F."/>
            <person name="Baker D."/>
            <person name="Gharbi K."/>
            <person name="Hall N."/>
            <person name="Watson M."/>
            <person name="Adriaenssens E.M."/>
            <person name="Foster-Nyarko E."/>
            <person name="Jarju S."/>
            <person name="Secka A."/>
            <person name="Antonio M."/>
            <person name="Oren A."/>
            <person name="Chaudhuri R.R."/>
            <person name="La Ragione R."/>
            <person name="Hildebrand F."/>
            <person name="Pallen M.J."/>
        </authorList>
    </citation>
    <scope>NUCLEOTIDE SEQUENCE</scope>
    <source>
        <strain evidence="5">ChiHecec2B26-446</strain>
    </source>
</reference>
<reference evidence="5" key="2">
    <citation type="submission" date="2021-04" db="EMBL/GenBank/DDBJ databases">
        <authorList>
            <person name="Gilroy R."/>
        </authorList>
    </citation>
    <scope>NUCLEOTIDE SEQUENCE</scope>
    <source>
        <strain evidence="5">ChiHecec2B26-446</strain>
    </source>
</reference>
<dbReference type="Gene3D" id="1.10.10.10">
    <property type="entry name" value="Winged helix-like DNA-binding domain superfamily/Winged helix DNA-binding domain"/>
    <property type="match status" value="1"/>
</dbReference>
<feature type="domain" description="HTH asnC-type" evidence="4">
    <location>
        <begin position="7"/>
        <end position="68"/>
    </location>
</feature>
<evidence type="ECO:0000256" key="2">
    <source>
        <dbReference type="ARBA" id="ARBA00023125"/>
    </source>
</evidence>
<name>A0A9D1PX81_9BACT</name>
<dbReference type="PANTHER" id="PTHR30154:SF55">
    <property type="entry name" value="HTH-TYPE TRANSCRIPTIONAL REGULATOR LRPB"/>
    <property type="match status" value="1"/>
</dbReference>
<dbReference type="Pfam" id="PF13404">
    <property type="entry name" value="HTH_AsnC-type"/>
    <property type="match status" value="1"/>
</dbReference>
<dbReference type="InterPro" id="IPR036390">
    <property type="entry name" value="WH_DNA-bd_sf"/>
</dbReference>
<evidence type="ECO:0000256" key="1">
    <source>
        <dbReference type="ARBA" id="ARBA00023015"/>
    </source>
</evidence>
<organism evidence="5 6">
    <name type="scientific">Candidatus Desulfovibrio intestinipullorum</name>
    <dbReference type="NCBI Taxonomy" id="2838536"/>
    <lineage>
        <taxon>Bacteria</taxon>
        <taxon>Pseudomonadati</taxon>
        <taxon>Thermodesulfobacteriota</taxon>
        <taxon>Desulfovibrionia</taxon>
        <taxon>Desulfovibrionales</taxon>
        <taxon>Desulfovibrionaceae</taxon>
        <taxon>Desulfovibrio</taxon>
    </lineage>
</organism>
<sequence>MAEEKRIDETDVRIIECLHENSRMTMKELGGKVHLTGQAVRNRVERLESLGILERYTVNVNCPVFGYRIHALIRARMTRTEQAAFLALCTPSCCRLVHCYAVTGAHNVFFDIYFKEMDAMQAVLDKAGEHCNIEVQIVLQENGR</sequence>
<evidence type="ECO:0000256" key="3">
    <source>
        <dbReference type="ARBA" id="ARBA00023163"/>
    </source>
</evidence>
<dbReference type="EMBL" id="DXHV01000040">
    <property type="protein sequence ID" value="HIW00272.1"/>
    <property type="molecule type" value="Genomic_DNA"/>
</dbReference>
<evidence type="ECO:0000313" key="5">
    <source>
        <dbReference type="EMBL" id="HIW00272.1"/>
    </source>
</evidence>
<dbReference type="InterPro" id="IPR036388">
    <property type="entry name" value="WH-like_DNA-bd_sf"/>
</dbReference>
<protein>
    <submittedName>
        <fullName evidence="5">Lrp/AsnC family transcriptional regulator</fullName>
    </submittedName>
</protein>
<dbReference type="GO" id="GO:0043565">
    <property type="term" value="F:sequence-specific DNA binding"/>
    <property type="evidence" value="ECO:0007669"/>
    <property type="project" value="InterPro"/>
</dbReference>
<dbReference type="SMART" id="SM00344">
    <property type="entry name" value="HTH_ASNC"/>
    <property type="match status" value="1"/>
</dbReference>
<evidence type="ECO:0000259" key="4">
    <source>
        <dbReference type="PROSITE" id="PS50956"/>
    </source>
</evidence>
<dbReference type="Gene3D" id="3.30.70.920">
    <property type="match status" value="1"/>
</dbReference>
<dbReference type="PANTHER" id="PTHR30154">
    <property type="entry name" value="LEUCINE-RESPONSIVE REGULATORY PROTEIN"/>
    <property type="match status" value="1"/>
</dbReference>
<comment type="caution">
    <text evidence="5">The sequence shown here is derived from an EMBL/GenBank/DDBJ whole genome shotgun (WGS) entry which is preliminary data.</text>
</comment>
<dbReference type="Proteomes" id="UP000886752">
    <property type="component" value="Unassembled WGS sequence"/>
</dbReference>
<accession>A0A9D1PX81</accession>
<dbReference type="SUPFAM" id="SSF46785">
    <property type="entry name" value="Winged helix' DNA-binding domain"/>
    <property type="match status" value="1"/>
</dbReference>
<dbReference type="InterPro" id="IPR019888">
    <property type="entry name" value="Tscrpt_reg_AsnC-like"/>
</dbReference>
<dbReference type="InterPro" id="IPR000485">
    <property type="entry name" value="AsnC-type_HTH_dom"/>
</dbReference>
<keyword evidence="3" id="KW-0804">Transcription</keyword>
<keyword evidence="2" id="KW-0238">DNA-binding</keyword>
<gene>
    <name evidence="5" type="ORF">H9894_03690</name>
</gene>
<keyword evidence="1" id="KW-0805">Transcription regulation</keyword>
<dbReference type="GO" id="GO:0043200">
    <property type="term" value="P:response to amino acid"/>
    <property type="evidence" value="ECO:0007669"/>
    <property type="project" value="TreeGrafter"/>
</dbReference>